<organism evidence="8 9">
    <name type="scientific">Galactobacter valiniphilus</name>
    <dbReference type="NCBI Taxonomy" id="2676122"/>
    <lineage>
        <taxon>Bacteria</taxon>
        <taxon>Bacillati</taxon>
        <taxon>Actinomycetota</taxon>
        <taxon>Actinomycetes</taxon>
        <taxon>Micrococcales</taxon>
        <taxon>Micrococcaceae</taxon>
        <taxon>Galactobacter</taxon>
    </lineage>
</organism>
<dbReference type="Proteomes" id="UP000265419">
    <property type="component" value="Unassembled WGS sequence"/>
</dbReference>
<evidence type="ECO:0000313" key="9">
    <source>
        <dbReference type="Proteomes" id="UP000265419"/>
    </source>
</evidence>
<gene>
    <name evidence="8" type="ORF">DWB68_10035</name>
</gene>
<dbReference type="PANTHER" id="PTHR43004">
    <property type="entry name" value="TRK SYSTEM POTASSIUM UPTAKE PROTEIN"/>
    <property type="match status" value="1"/>
</dbReference>
<dbReference type="InterPro" id="IPR038220">
    <property type="entry name" value="PHOX_C_sf"/>
</dbReference>
<evidence type="ECO:0000256" key="2">
    <source>
        <dbReference type="ARBA" id="ARBA00007801"/>
    </source>
</evidence>
<dbReference type="Gene3D" id="3.50.50.60">
    <property type="entry name" value="FAD/NAD(P)-binding domain"/>
    <property type="match status" value="1"/>
</dbReference>
<dbReference type="SUPFAM" id="SSF54373">
    <property type="entry name" value="FAD-linked reductases, C-terminal domain"/>
    <property type="match status" value="1"/>
</dbReference>
<evidence type="ECO:0000259" key="6">
    <source>
        <dbReference type="Pfam" id="PF01494"/>
    </source>
</evidence>
<protein>
    <submittedName>
        <fullName evidence="8">3-hydroxybenzoate 4-monooxygenase</fullName>
    </submittedName>
</protein>
<dbReference type="Pfam" id="PF01494">
    <property type="entry name" value="FAD_binding_3"/>
    <property type="match status" value="1"/>
</dbReference>
<dbReference type="NCBIfam" id="NF006144">
    <property type="entry name" value="PRK08294.1"/>
    <property type="match status" value="1"/>
</dbReference>
<proteinExistence type="inferred from homology"/>
<dbReference type="PRINTS" id="PR00420">
    <property type="entry name" value="RNGMNOXGNASE"/>
</dbReference>
<evidence type="ECO:0000259" key="7">
    <source>
        <dbReference type="Pfam" id="PF07976"/>
    </source>
</evidence>
<dbReference type="InterPro" id="IPR050641">
    <property type="entry name" value="RIFMO-like"/>
</dbReference>
<comment type="cofactor">
    <cofactor evidence="1">
        <name>FAD</name>
        <dbReference type="ChEBI" id="CHEBI:57692"/>
    </cofactor>
</comment>
<feature type="domain" description="Phenol hydroxylase-like C-terminal dimerisation" evidence="7">
    <location>
        <begin position="447"/>
        <end position="632"/>
    </location>
</feature>
<accession>A0A399J9W1</accession>
<keyword evidence="9" id="KW-1185">Reference proteome</keyword>
<keyword evidence="4" id="KW-0274">FAD</keyword>
<dbReference type="Gene3D" id="3.40.30.20">
    <property type="match status" value="1"/>
</dbReference>
<dbReference type="InterPro" id="IPR002938">
    <property type="entry name" value="FAD-bd"/>
</dbReference>
<comment type="caution">
    <text evidence="8">The sequence shown here is derived from an EMBL/GenBank/DDBJ whole genome shotgun (WGS) entry which is preliminary data.</text>
</comment>
<keyword evidence="3" id="KW-0285">Flavoprotein</keyword>
<dbReference type="PANTHER" id="PTHR43004:SF19">
    <property type="entry name" value="BINDING MONOOXYGENASE, PUTATIVE (JCVI)-RELATED"/>
    <property type="match status" value="1"/>
</dbReference>
<sequence>MQFHHHGYVDHDPRLQAAAGVGIERSAELPEVMDVLIVGTGPAGMLLAAQLSAFPDIDARIIDSREERLRVGQADGVACRSVETFQAFGFAEDLIREAYHITETVFWGPDPANRGNIIRESRRPDDPRGLSEFPHLVCNQVRVQDKFAEVMANSPSRMGRDFGYEFVGQVREDGTEYPIVSTLRRTVGERAGEELTVRSKYLVGCDGARSNVRRSLGLKLRGDSANHAWGVMDVLVDTDFPDVRTKGVIQAHDGRSILLIPREGGHLVRFYVDLGEVPEGDNGSVRSTTVEQCVELANAILNPYTITVKQVAWSSVYEVGQRVADHFDDAVEGERAPRVFIAGDACHTHSAKAGQGMNVSMQDTFNLGWKLAHVLRGQAPESLLSTYSAERQRIAVDLITFDKQWSSLMAAGPLDPQHPERGGVDPEVIQEFYQRSFDFTMGFGTRYELAGLTGTDEFQSLATGYPLGERFRSAKAMRLADGNARELGHHHQADGRWRLYAFADAPAPGQASKLEDFAAWLSTDPASPVLRFTAEGADADSLFDAKVIYQQDYEHLSIMDAPEIFRPRIGPLQMMDYEKVYASLDGEDIFDARGVSREGAVVLVRPDMYVSAVLPLDRPELLAAHLDAVLQEPAVAAF</sequence>
<reference evidence="8 9" key="1">
    <citation type="submission" date="2018-07" db="EMBL/GenBank/DDBJ databases">
        <title>Arthrobacter sp. nov., isolated from raw cow's milk with high bacterial count.</title>
        <authorList>
            <person name="Hahne J."/>
            <person name="Isele D."/>
            <person name="Lipski A."/>
        </authorList>
    </citation>
    <scope>NUCLEOTIDE SEQUENCE [LARGE SCALE GENOMIC DNA]</scope>
    <source>
        <strain evidence="8 9">JZ R-35</strain>
    </source>
</reference>
<dbReference type="GO" id="GO:0016709">
    <property type="term" value="F:oxidoreductase activity, acting on paired donors, with incorporation or reduction of molecular oxygen, NAD(P)H as one donor, and incorporation of one atom of oxygen"/>
    <property type="evidence" value="ECO:0007669"/>
    <property type="project" value="UniProtKB-ARBA"/>
</dbReference>
<dbReference type="InterPro" id="IPR012941">
    <property type="entry name" value="Phe_hydrox_C_dim_dom"/>
</dbReference>
<dbReference type="AlphaFoldDB" id="A0A399J9W1"/>
<dbReference type="Gene3D" id="3.30.9.10">
    <property type="entry name" value="D-Amino Acid Oxidase, subunit A, domain 2"/>
    <property type="match status" value="1"/>
</dbReference>
<dbReference type="GO" id="GO:0071949">
    <property type="term" value="F:FAD binding"/>
    <property type="evidence" value="ECO:0007669"/>
    <property type="project" value="InterPro"/>
</dbReference>
<keyword evidence="8" id="KW-0503">Monooxygenase</keyword>
<evidence type="ECO:0000256" key="3">
    <source>
        <dbReference type="ARBA" id="ARBA00022630"/>
    </source>
</evidence>
<dbReference type="CDD" id="cd02979">
    <property type="entry name" value="PHOX_C"/>
    <property type="match status" value="1"/>
</dbReference>
<dbReference type="RefSeq" id="WP_119425010.1">
    <property type="nucleotide sequence ID" value="NZ_QQXK01000019.1"/>
</dbReference>
<dbReference type="InterPro" id="IPR036188">
    <property type="entry name" value="FAD/NAD-bd_sf"/>
</dbReference>
<evidence type="ECO:0000256" key="4">
    <source>
        <dbReference type="ARBA" id="ARBA00022827"/>
    </source>
</evidence>
<dbReference type="Pfam" id="PF07976">
    <property type="entry name" value="Phe_hydrox_dim"/>
    <property type="match status" value="1"/>
</dbReference>
<evidence type="ECO:0000313" key="8">
    <source>
        <dbReference type="EMBL" id="RII41860.1"/>
    </source>
</evidence>
<feature type="domain" description="FAD-binding" evidence="6">
    <location>
        <begin position="33"/>
        <end position="401"/>
    </location>
</feature>
<dbReference type="SUPFAM" id="SSF52833">
    <property type="entry name" value="Thioredoxin-like"/>
    <property type="match status" value="1"/>
</dbReference>
<dbReference type="InterPro" id="IPR036249">
    <property type="entry name" value="Thioredoxin-like_sf"/>
</dbReference>
<comment type="similarity">
    <text evidence="2">Belongs to the PheA/TfdB FAD monooxygenase family.</text>
</comment>
<dbReference type="SUPFAM" id="SSF51905">
    <property type="entry name" value="FAD/NAD(P)-binding domain"/>
    <property type="match status" value="1"/>
</dbReference>
<dbReference type="EMBL" id="QQXK01000019">
    <property type="protein sequence ID" value="RII41860.1"/>
    <property type="molecule type" value="Genomic_DNA"/>
</dbReference>
<keyword evidence="5" id="KW-0560">Oxidoreductase</keyword>
<evidence type="ECO:0000256" key="1">
    <source>
        <dbReference type="ARBA" id="ARBA00001974"/>
    </source>
</evidence>
<name>A0A399J9W1_9MICC</name>
<evidence type="ECO:0000256" key="5">
    <source>
        <dbReference type="ARBA" id="ARBA00023002"/>
    </source>
</evidence>